<sequence length="245" mass="29301">MRSYQDTTVNFEHMYSPEKARKLYIAHHDLSSYKNRLFAKLEYEKRIAVQAINQQRAVMIIKKERLDKRIEATKNRRGKFRLNIESRTNSTTQLPTAQVYNLPPPVRTVKTAPSRLHYQQALLDNVKERETVDRKLELYYRNIENYKRSSHREYLSARERSRPASNMNRIYASESLFLVTESPVSNLHQISLPDKKKKLTELWCHESKDIQNMSCDRLRNLSKRMMDKKLVLRKDNRQLNFQNLQ</sequence>
<gene>
    <name evidence="1" type="ORF">DGYR_LOCUS10420</name>
</gene>
<name>A0A7I8W752_9ANNE</name>
<evidence type="ECO:0000313" key="1">
    <source>
        <dbReference type="EMBL" id="CAD5122630.1"/>
    </source>
</evidence>
<dbReference type="AlphaFoldDB" id="A0A7I8W752"/>
<accession>A0A7I8W752</accession>
<reference evidence="1 2" key="1">
    <citation type="submission" date="2020-08" db="EMBL/GenBank/DDBJ databases">
        <authorList>
            <person name="Hejnol A."/>
        </authorList>
    </citation>
    <scope>NUCLEOTIDE SEQUENCE [LARGE SCALE GENOMIC DNA]</scope>
</reference>
<keyword evidence="2" id="KW-1185">Reference proteome</keyword>
<evidence type="ECO:0000313" key="2">
    <source>
        <dbReference type="Proteomes" id="UP000549394"/>
    </source>
</evidence>
<dbReference type="EMBL" id="CAJFCJ010000018">
    <property type="protein sequence ID" value="CAD5122630.1"/>
    <property type="molecule type" value="Genomic_DNA"/>
</dbReference>
<dbReference type="Proteomes" id="UP000549394">
    <property type="component" value="Unassembled WGS sequence"/>
</dbReference>
<comment type="caution">
    <text evidence="1">The sequence shown here is derived from an EMBL/GenBank/DDBJ whole genome shotgun (WGS) entry which is preliminary data.</text>
</comment>
<protein>
    <submittedName>
        <fullName evidence="1">DgyrCDS11039</fullName>
    </submittedName>
</protein>
<proteinExistence type="predicted"/>
<organism evidence="1 2">
    <name type="scientific">Dimorphilus gyrociliatus</name>
    <dbReference type="NCBI Taxonomy" id="2664684"/>
    <lineage>
        <taxon>Eukaryota</taxon>
        <taxon>Metazoa</taxon>
        <taxon>Spiralia</taxon>
        <taxon>Lophotrochozoa</taxon>
        <taxon>Annelida</taxon>
        <taxon>Polychaeta</taxon>
        <taxon>Polychaeta incertae sedis</taxon>
        <taxon>Dinophilidae</taxon>
        <taxon>Dimorphilus</taxon>
    </lineage>
</organism>